<sequence>LAKCIGLHCHTLQSYLKKYNVDYKFSIITDEQLDTITKLFKQSKVNSGLQYLTGFLSQHDVKIQ</sequence>
<comment type="caution">
    <text evidence="1">The sequence shown here is derived from an EMBL/GenBank/DDBJ whole genome shotgun (WGS) entry which is preliminary data.</text>
</comment>
<proteinExistence type="predicted"/>
<organism evidence="1 2">
    <name type="scientific">Rhodocollybia butyracea</name>
    <dbReference type="NCBI Taxonomy" id="206335"/>
    <lineage>
        <taxon>Eukaryota</taxon>
        <taxon>Fungi</taxon>
        <taxon>Dikarya</taxon>
        <taxon>Basidiomycota</taxon>
        <taxon>Agaricomycotina</taxon>
        <taxon>Agaricomycetes</taxon>
        <taxon>Agaricomycetidae</taxon>
        <taxon>Agaricales</taxon>
        <taxon>Marasmiineae</taxon>
        <taxon>Omphalotaceae</taxon>
        <taxon>Rhodocollybia</taxon>
    </lineage>
</organism>
<dbReference type="OrthoDB" id="2686689at2759"/>
<protein>
    <submittedName>
        <fullName evidence="1">Uncharacterized protein</fullName>
    </submittedName>
</protein>
<name>A0A9P5TWQ0_9AGAR</name>
<gene>
    <name evidence="1" type="ORF">BDP27DRAFT_1155807</name>
</gene>
<keyword evidence="2" id="KW-1185">Reference proteome</keyword>
<accession>A0A9P5TWQ0</accession>
<evidence type="ECO:0000313" key="2">
    <source>
        <dbReference type="Proteomes" id="UP000772434"/>
    </source>
</evidence>
<dbReference type="Proteomes" id="UP000772434">
    <property type="component" value="Unassembled WGS sequence"/>
</dbReference>
<reference evidence="1" key="1">
    <citation type="submission" date="2020-11" db="EMBL/GenBank/DDBJ databases">
        <authorList>
            <consortium name="DOE Joint Genome Institute"/>
            <person name="Ahrendt S."/>
            <person name="Riley R."/>
            <person name="Andreopoulos W."/>
            <person name="Labutti K."/>
            <person name="Pangilinan J."/>
            <person name="Ruiz-Duenas F.J."/>
            <person name="Barrasa J.M."/>
            <person name="Sanchez-Garcia M."/>
            <person name="Camarero S."/>
            <person name="Miyauchi S."/>
            <person name="Serrano A."/>
            <person name="Linde D."/>
            <person name="Babiker R."/>
            <person name="Drula E."/>
            <person name="Ayuso-Fernandez I."/>
            <person name="Pacheco R."/>
            <person name="Padilla G."/>
            <person name="Ferreira P."/>
            <person name="Barriuso J."/>
            <person name="Kellner H."/>
            <person name="Castanera R."/>
            <person name="Alfaro M."/>
            <person name="Ramirez L."/>
            <person name="Pisabarro A.G."/>
            <person name="Kuo A."/>
            <person name="Tritt A."/>
            <person name="Lipzen A."/>
            <person name="He G."/>
            <person name="Yan M."/>
            <person name="Ng V."/>
            <person name="Cullen D."/>
            <person name="Martin F."/>
            <person name="Rosso M.-N."/>
            <person name="Henrissat B."/>
            <person name="Hibbett D."/>
            <person name="Martinez A.T."/>
            <person name="Grigoriev I.V."/>
        </authorList>
    </citation>
    <scope>NUCLEOTIDE SEQUENCE</scope>
    <source>
        <strain evidence="1">AH 40177</strain>
    </source>
</reference>
<dbReference type="EMBL" id="JADNRY010000534">
    <property type="protein sequence ID" value="KAF9043677.1"/>
    <property type="molecule type" value="Genomic_DNA"/>
</dbReference>
<feature type="non-terminal residue" evidence="1">
    <location>
        <position position="1"/>
    </location>
</feature>
<dbReference type="AlphaFoldDB" id="A0A9P5TWQ0"/>
<feature type="non-terminal residue" evidence="1">
    <location>
        <position position="64"/>
    </location>
</feature>
<evidence type="ECO:0000313" key="1">
    <source>
        <dbReference type="EMBL" id="KAF9043677.1"/>
    </source>
</evidence>